<evidence type="ECO:0000259" key="2">
    <source>
        <dbReference type="Pfam" id="PF13579"/>
    </source>
</evidence>
<dbReference type="AlphaFoldDB" id="A0A1G7GSX0"/>
<evidence type="ECO:0000259" key="1">
    <source>
        <dbReference type="Pfam" id="PF00534"/>
    </source>
</evidence>
<protein>
    <submittedName>
        <fullName evidence="3">Glycosyltransferase involved in cell wall bisynthesis</fullName>
    </submittedName>
</protein>
<proteinExistence type="predicted"/>
<accession>A0A1G7GSX0</accession>
<dbReference type="SUPFAM" id="SSF53756">
    <property type="entry name" value="UDP-Glycosyltransferase/glycogen phosphorylase"/>
    <property type="match status" value="1"/>
</dbReference>
<keyword evidence="3" id="KW-0808">Transferase</keyword>
<dbReference type="Pfam" id="PF00534">
    <property type="entry name" value="Glycos_transf_1"/>
    <property type="match status" value="1"/>
</dbReference>
<evidence type="ECO:0000313" key="3">
    <source>
        <dbReference type="EMBL" id="SDE91123.1"/>
    </source>
</evidence>
<dbReference type="Gene3D" id="3.40.50.2000">
    <property type="entry name" value="Glycogen Phosphorylase B"/>
    <property type="match status" value="2"/>
</dbReference>
<sequence length="390" mass="42658">MAKLGGKQSGGQNNYVRQLAEALAKRGLCVDVATHWNDPDTPQIERFGDGCRVIRIAAGRKAFVPKSDMLNLLPAFYKEMKTTLDLGGYDVVHTHYWLSGLLGLMIRNDYGTRIVHTSHSLGIAKAKATGTVEEERLRAEKEILGRVDRVIATTPTEKDIILDFAGMRSSVSVVSIGVDRSFERAFTAADKGESPLFVYAGRFEQTKGILTLLRAFRIFLRHGKDARLILAGGAEEDIDPKSGLPLKARLRSAVAGMEDRVIFLGPLSQVELADLFCRATAVIVPSYYESFGMVAAEAQACGTPVIASEVGGLQDVVQDGRTGLLVSAKNPAELSRGLRRIAGDPKFAERLGRQALKRARKVFNWPAIAADIHEIYEVLYRAEDPVFVGD</sequence>
<dbReference type="InterPro" id="IPR028098">
    <property type="entry name" value="Glyco_trans_4-like_N"/>
</dbReference>
<dbReference type="PANTHER" id="PTHR45947:SF13">
    <property type="entry name" value="TRANSFERASE"/>
    <property type="match status" value="1"/>
</dbReference>
<dbReference type="Pfam" id="PF13579">
    <property type="entry name" value="Glyco_trans_4_4"/>
    <property type="match status" value="1"/>
</dbReference>
<dbReference type="STRING" id="426756.SAMN04488126_12910"/>
<dbReference type="GO" id="GO:0016757">
    <property type="term" value="F:glycosyltransferase activity"/>
    <property type="evidence" value="ECO:0007669"/>
    <property type="project" value="InterPro"/>
</dbReference>
<organism evidence="3 4">
    <name type="scientific">Bhargavaea beijingensis</name>
    <dbReference type="NCBI Taxonomy" id="426756"/>
    <lineage>
        <taxon>Bacteria</taxon>
        <taxon>Bacillati</taxon>
        <taxon>Bacillota</taxon>
        <taxon>Bacilli</taxon>
        <taxon>Bacillales</taxon>
        <taxon>Caryophanaceae</taxon>
        <taxon>Bhargavaea</taxon>
    </lineage>
</organism>
<name>A0A1G7GSX0_9BACL</name>
<dbReference type="InterPro" id="IPR001296">
    <property type="entry name" value="Glyco_trans_1"/>
</dbReference>
<evidence type="ECO:0000313" key="4">
    <source>
        <dbReference type="Proteomes" id="UP000198823"/>
    </source>
</evidence>
<feature type="domain" description="Glycosyl transferase family 1" evidence="1">
    <location>
        <begin position="191"/>
        <end position="357"/>
    </location>
</feature>
<dbReference type="PANTHER" id="PTHR45947">
    <property type="entry name" value="SULFOQUINOVOSYL TRANSFERASE SQD2"/>
    <property type="match status" value="1"/>
</dbReference>
<dbReference type="EMBL" id="FNAR01000029">
    <property type="protein sequence ID" value="SDE91123.1"/>
    <property type="molecule type" value="Genomic_DNA"/>
</dbReference>
<dbReference type="RefSeq" id="WP_245696946.1">
    <property type="nucleotide sequence ID" value="NZ_FNAR01000029.1"/>
</dbReference>
<gene>
    <name evidence="3" type="ORF">SAMN04488126_12910</name>
</gene>
<dbReference type="InterPro" id="IPR050194">
    <property type="entry name" value="Glycosyltransferase_grp1"/>
</dbReference>
<reference evidence="3 4" key="1">
    <citation type="submission" date="2016-10" db="EMBL/GenBank/DDBJ databases">
        <authorList>
            <person name="de Groot N.N."/>
        </authorList>
    </citation>
    <scope>NUCLEOTIDE SEQUENCE [LARGE SCALE GENOMIC DNA]</scope>
    <source>
        <strain evidence="3 4">CGMCC 1.6762</strain>
    </source>
</reference>
<dbReference type="Proteomes" id="UP000198823">
    <property type="component" value="Unassembled WGS sequence"/>
</dbReference>
<feature type="domain" description="Glycosyltransferase subfamily 4-like N-terminal" evidence="2">
    <location>
        <begin position="10"/>
        <end position="176"/>
    </location>
</feature>